<dbReference type="CDD" id="cd00671">
    <property type="entry name" value="ArgRS_core"/>
    <property type="match status" value="1"/>
</dbReference>
<dbReference type="SMART" id="SM01016">
    <property type="entry name" value="Arg_tRNA_synt_N"/>
    <property type="match status" value="1"/>
</dbReference>
<dbReference type="OrthoDB" id="9805987at2"/>
<evidence type="ECO:0000259" key="13">
    <source>
        <dbReference type="SMART" id="SM00836"/>
    </source>
</evidence>
<dbReference type="SUPFAM" id="SSF47323">
    <property type="entry name" value="Anticodon-binding domain of a subclass of class I aminoacyl-tRNA synthetases"/>
    <property type="match status" value="1"/>
</dbReference>
<sequence>MEYKIQFAKSLSETLSAELSLEQIIDFIETPKQDEFGDAAFPCFMLAKQYKKAPAVIAKEIAEKLDDPFFTKVEAVGPYVNVFFNRHIVSDDVLKTILAAKEEYGQGHFGQEKTVVIDYSSPNIAKPFSMGHLRSTMIGNSLKHIAEKCGYEVVGINYIGDWGTQFGKLITAYKKWGNEELVKEDPIRELFKLYVQFHEEVKENPELEEEGRAWFKKLEDDDEEAVFLWNWFRHESLKEFSRIYELLGVEFTNFQGEAFYNERMDDFVEILEEKGLLEESDGAQVVNLEKEDMPPCLIKKSDGATLYATRDLTAALYRQNTYEFDKALYVVGAEQSLHFTQFFTVLKKLGYDWVDGMAHVPFGLILKDGKKMSTRKGKVVLLEEVLEEAITLAKQNIEEKNPDLKQKEEVAKQVGVGAIIFHDLKNERMHNIEFSLEKMLKFEGETGPYVQYTHARACSILRKENAEFETETFELSDDHSWSTVKLLNRFPQVIETAFVRNEPSHIAKYLLDVAQAFNKYYGNVRILEENEEKESRLALVYAVTIVLREGLRLLGMGAPEEM</sequence>
<dbReference type="AlphaFoldDB" id="A0A073KF56"/>
<dbReference type="SUPFAM" id="SSF55190">
    <property type="entry name" value="Arginyl-tRNA synthetase (ArgRS), N-terminal 'additional' domain"/>
    <property type="match status" value="1"/>
</dbReference>
<evidence type="ECO:0000256" key="1">
    <source>
        <dbReference type="ARBA" id="ARBA00004496"/>
    </source>
</evidence>
<keyword evidence="7 11" id="KW-0067">ATP-binding</keyword>
<comment type="similarity">
    <text evidence="2 11 12">Belongs to the class-I aminoacyl-tRNA synthetase family.</text>
</comment>
<dbReference type="Gene3D" id="3.40.50.620">
    <property type="entry name" value="HUPs"/>
    <property type="match status" value="1"/>
</dbReference>
<evidence type="ECO:0000313" key="16">
    <source>
        <dbReference type="Proteomes" id="UP000027778"/>
    </source>
</evidence>
<dbReference type="InterPro" id="IPR014729">
    <property type="entry name" value="Rossmann-like_a/b/a_fold"/>
</dbReference>
<dbReference type="SMART" id="SM00836">
    <property type="entry name" value="DALR_1"/>
    <property type="match status" value="1"/>
</dbReference>
<name>A0A073KF56_9BACI</name>
<dbReference type="NCBIfam" id="TIGR00456">
    <property type="entry name" value="argS"/>
    <property type="match status" value="1"/>
</dbReference>
<dbReference type="FunFam" id="3.40.50.620:FF:000116">
    <property type="entry name" value="Arginine--tRNA ligase"/>
    <property type="match status" value="1"/>
</dbReference>
<dbReference type="FunFam" id="1.10.730.10:FF:000006">
    <property type="entry name" value="Arginyl-tRNA synthetase 2, mitochondrial"/>
    <property type="match status" value="1"/>
</dbReference>
<dbReference type="Pfam" id="PF00750">
    <property type="entry name" value="tRNA-synt_1d"/>
    <property type="match status" value="1"/>
</dbReference>
<feature type="domain" description="Arginyl tRNA synthetase N-terminal" evidence="14">
    <location>
        <begin position="5"/>
        <end position="84"/>
    </location>
</feature>
<dbReference type="STRING" id="574375.AZF08_10545"/>
<evidence type="ECO:0000256" key="3">
    <source>
        <dbReference type="ARBA" id="ARBA00011245"/>
    </source>
</evidence>
<keyword evidence="16" id="KW-1185">Reference proteome</keyword>
<evidence type="ECO:0000256" key="2">
    <source>
        <dbReference type="ARBA" id="ARBA00005594"/>
    </source>
</evidence>
<dbReference type="PANTHER" id="PTHR11956:SF5">
    <property type="entry name" value="ARGININE--TRNA LIGASE, CYTOPLASMIC"/>
    <property type="match status" value="1"/>
</dbReference>
<dbReference type="PRINTS" id="PR01038">
    <property type="entry name" value="TRNASYNTHARG"/>
</dbReference>
<dbReference type="EMBL" id="JOTM01000003">
    <property type="protein sequence ID" value="KEK25072.1"/>
    <property type="molecule type" value="Genomic_DNA"/>
</dbReference>
<dbReference type="InterPro" id="IPR008909">
    <property type="entry name" value="DALR_anticod-bd"/>
</dbReference>
<evidence type="ECO:0000256" key="6">
    <source>
        <dbReference type="ARBA" id="ARBA00022741"/>
    </source>
</evidence>
<reference evidence="15 16" key="1">
    <citation type="submission" date="2014-06" db="EMBL/GenBank/DDBJ databases">
        <title>Draft genome sequence of Bacillus gaemokensis JCM 15801 (MCCC 1A00707).</title>
        <authorList>
            <person name="Lai Q."/>
            <person name="Liu Y."/>
            <person name="Shao Z."/>
        </authorList>
    </citation>
    <scope>NUCLEOTIDE SEQUENCE [LARGE SCALE GENOMIC DNA]</scope>
    <source>
        <strain evidence="15 16">JCM 15801</strain>
    </source>
</reference>
<dbReference type="Pfam" id="PF03485">
    <property type="entry name" value="Arg_tRNA_synt_N"/>
    <property type="match status" value="1"/>
</dbReference>
<dbReference type="InterPro" id="IPR036695">
    <property type="entry name" value="Arg-tRNA-synth_N_sf"/>
</dbReference>
<evidence type="ECO:0000256" key="12">
    <source>
        <dbReference type="RuleBase" id="RU363038"/>
    </source>
</evidence>
<dbReference type="GO" id="GO:0004814">
    <property type="term" value="F:arginine-tRNA ligase activity"/>
    <property type="evidence" value="ECO:0007669"/>
    <property type="project" value="UniProtKB-UniRule"/>
</dbReference>
<keyword evidence="8 11" id="KW-0648">Protein biosynthesis</keyword>
<dbReference type="eggNOG" id="COG0018">
    <property type="taxonomic scope" value="Bacteria"/>
</dbReference>
<dbReference type="PANTHER" id="PTHR11956">
    <property type="entry name" value="ARGINYL-TRNA SYNTHETASE"/>
    <property type="match status" value="1"/>
</dbReference>
<evidence type="ECO:0000256" key="4">
    <source>
        <dbReference type="ARBA" id="ARBA00022490"/>
    </source>
</evidence>
<accession>A0A073KF56</accession>
<dbReference type="InterPro" id="IPR035684">
    <property type="entry name" value="ArgRS_core"/>
</dbReference>
<dbReference type="GO" id="GO:0005524">
    <property type="term" value="F:ATP binding"/>
    <property type="evidence" value="ECO:0007669"/>
    <property type="project" value="UniProtKB-UniRule"/>
</dbReference>
<evidence type="ECO:0000256" key="11">
    <source>
        <dbReference type="HAMAP-Rule" id="MF_00123"/>
    </source>
</evidence>
<dbReference type="InterPro" id="IPR005148">
    <property type="entry name" value="Arg-tRNA-synth_N"/>
</dbReference>
<comment type="catalytic activity">
    <reaction evidence="10 11">
        <text>tRNA(Arg) + L-arginine + ATP = L-arginyl-tRNA(Arg) + AMP + diphosphate</text>
        <dbReference type="Rhea" id="RHEA:20301"/>
        <dbReference type="Rhea" id="RHEA-COMP:9658"/>
        <dbReference type="Rhea" id="RHEA-COMP:9673"/>
        <dbReference type="ChEBI" id="CHEBI:30616"/>
        <dbReference type="ChEBI" id="CHEBI:32682"/>
        <dbReference type="ChEBI" id="CHEBI:33019"/>
        <dbReference type="ChEBI" id="CHEBI:78442"/>
        <dbReference type="ChEBI" id="CHEBI:78513"/>
        <dbReference type="ChEBI" id="CHEBI:456215"/>
        <dbReference type="EC" id="6.1.1.19"/>
    </reaction>
</comment>
<gene>
    <name evidence="11" type="primary">argS</name>
    <name evidence="15" type="ORF">BAGA_18465</name>
</gene>
<dbReference type="GO" id="GO:0006420">
    <property type="term" value="P:arginyl-tRNA aminoacylation"/>
    <property type="evidence" value="ECO:0007669"/>
    <property type="project" value="UniProtKB-UniRule"/>
</dbReference>
<feature type="short sequence motif" description="'HIGH' region" evidence="11">
    <location>
        <begin position="122"/>
        <end position="132"/>
    </location>
</feature>
<comment type="caution">
    <text evidence="15">The sequence shown here is derived from an EMBL/GenBank/DDBJ whole genome shotgun (WGS) entry which is preliminary data.</text>
</comment>
<evidence type="ECO:0000256" key="9">
    <source>
        <dbReference type="ARBA" id="ARBA00023146"/>
    </source>
</evidence>
<comment type="subcellular location">
    <subcellularLocation>
        <location evidence="1 11">Cytoplasm</location>
    </subcellularLocation>
</comment>
<keyword evidence="4 11" id="KW-0963">Cytoplasm</keyword>
<dbReference type="Proteomes" id="UP000027778">
    <property type="component" value="Unassembled WGS sequence"/>
</dbReference>
<feature type="domain" description="DALR anticodon binding" evidence="13">
    <location>
        <begin position="450"/>
        <end position="562"/>
    </location>
</feature>
<dbReference type="EC" id="6.1.1.19" evidence="11"/>
<dbReference type="Gene3D" id="3.30.1360.70">
    <property type="entry name" value="Arginyl tRNA synthetase N-terminal domain"/>
    <property type="match status" value="1"/>
</dbReference>
<evidence type="ECO:0000256" key="5">
    <source>
        <dbReference type="ARBA" id="ARBA00022598"/>
    </source>
</evidence>
<dbReference type="InterPro" id="IPR009080">
    <property type="entry name" value="tRNAsynth_Ia_anticodon-bd"/>
</dbReference>
<comment type="subunit">
    <text evidence="3 11">Monomer.</text>
</comment>
<evidence type="ECO:0000256" key="10">
    <source>
        <dbReference type="ARBA" id="ARBA00049339"/>
    </source>
</evidence>
<dbReference type="SUPFAM" id="SSF52374">
    <property type="entry name" value="Nucleotidylyl transferase"/>
    <property type="match status" value="1"/>
</dbReference>
<proteinExistence type="inferred from homology"/>
<evidence type="ECO:0000313" key="15">
    <source>
        <dbReference type="EMBL" id="KEK25072.1"/>
    </source>
</evidence>
<dbReference type="GO" id="GO:0005737">
    <property type="term" value="C:cytoplasm"/>
    <property type="evidence" value="ECO:0007669"/>
    <property type="project" value="UniProtKB-SubCell"/>
</dbReference>
<dbReference type="Pfam" id="PF05746">
    <property type="entry name" value="DALR_1"/>
    <property type="match status" value="1"/>
</dbReference>
<keyword evidence="6 11" id="KW-0547">Nucleotide-binding</keyword>
<evidence type="ECO:0000256" key="7">
    <source>
        <dbReference type="ARBA" id="ARBA00022840"/>
    </source>
</evidence>
<organism evidence="15 16">
    <name type="scientific">Bacillus gaemokensis</name>
    <dbReference type="NCBI Taxonomy" id="574375"/>
    <lineage>
        <taxon>Bacteria</taxon>
        <taxon>Bacillati</taxon>
        <taxon>Bacillota</taxon>
        <taxon>Bacilli</taxon>
        <taxon>Bacillales</taxon>
        <taxon>Bacillaceae</taxon>
        <taxon>Bacillus</taxon>
        <taxon>Bacillus cereus group</taxon>
    </lineage>
</organism>
<dbReference type="Gene3D" id="1.10.730.10">
    <property type="entry name" value="Isoleucyl-tRNA Synthetase, Domain 1"/>
    <property type="match status" value="1"/>
</dbReference>
<evidence type="ECO:0000256" key="8">
    <source>
        <dbReference type="ARBA" id="ARBA00022917"/>
    </source>
</evidence>
<keyword evidence="5 11" id="KW-0436">Ligase</keyword>
<dbReference type="CDD" id="cd07956">
    <property type="entry name" value="Anticodon_Ia_Arg"/>
    <property type="match status" value="1"/>
</dbReference>
<dbReference type="RefSeq" id="WP_033673726.1">
    <property type="nucleotide sequence ID" value="NZ_JOTM01000003.1"/>
</dbReference>
<protein>
    <recommendedName>
        <fullName evidence="11">Arginine--tRNA ligase</fullName>
        <ecNumber evidence="11">6.1.1.19</ecNumber>
    </recommendedName>
    <alternativeName>
        <fullName evidence="11">Arginyl-tRNA synthetase</fullName>
        <shortName evidence="11">ArgRS</shortName>
    </alternativeName>
</protein>
<evidence type="ECO:0000259" key="14">
    <source>
        <dbReference type="SMART" id="SM01016"/>
    </source>
</evidence>
<dbReference type="HAMAP" id="MF_00123">
    <property type="entry name" value="Arg_tRNA_synth"/>
    <property type="match status" value="1"/>
</dbReference>
<keyword evidence="9 11" id="KW-0030">Aminoacyl-tRNA synthetase</keyword>
<dbReference type="InterPro" id="IPR001278">
    <property type="entry name" value="Arg-tRNA-ligase"/>
</dbReference>